<dbReference type="InterPro" id="IPR023198">
    <property type="entry name" value="PGP-like_dom2"/>
</dbReference>
<proteinExistence type="predicted"/>
<dbReference type="InterPro" id="IPR023214">
    <property type="entry name" value="HAD_sf"/>
</dbReference>
<gene>
    <name evidence="2" type="ORF">HCN56_21615</name>
</gene>
<keyword evidence="2" id="KW-0378">Hydrolase</keyword>
<dbReference type="PANTHER" id="PTHR43434:SF1">
    <property type="entry name" value="PHOSPHOGLYCOLATE PHOSPHATASE"/>
    <property type="match status" value="1"/>
</dbReference>
<dbReference type="GO" id="GO:0006281">
    <property type="term" value="P:DNA repair"/>
    <property type="evidence" value="ECO:0007669"/>
    <property type="project" value="TreeGrafter"/>
</dbReference>
<dbReference type="Proteomes" id="UP000578686">
    <property type="component" value="Unassembled WGS sequence"/>
</dbReference>
<dbReference type="RefSeq" id="WP_167973670.1">
    <property type="nucleotide sequence ID" value="NZ_BHZG01000239.1"/>
</dbReference>
<reference evidence="2 3" key="1">
    <citation type="submission" date="2020-03" db="EMBL/GenBank/DDBJ databases">
        <title>Draft genome of Streptomyces sp. ventii, isolated from the Axial Seamount in the Pacific Ocean, and resequencing of the two type strains Streptomyces lonarensis strain NCL 716 and Streptomyces bohaiensis strain 11A07.</title>
        <authorList>
            <person name="Loughran R.M."/>
            <person name="Pfannmuller K.M."/>
            <person name="Wasson B.J."/>
            <person name="Deadmond M.C."/>
            <person name="Paddock B.E."/>
            <person name="Koyack M.J."/>
            <person name="Gallegos D.A."/>
            <person name="Mitchell E.A."/>
            <person name="Ushijima B."/>
            <person name="Saw J.H."/>
            <person name="Mcphail K.L."/>
            <person name="Videau P."/>
        </authorList>
    </citation>
    <scope>NUCLEOTIDE SEQUENCE [LARGE SCALE GENOMIC DNA]</scope>
    <source>
        <strain evidence="2 3">NCL716</strain>
    </source>
</reference>
<dbReference type="SFLD" id="SFLDG01129">
    <property type="entry name" value="C1.5:_HAD__Beta-PGM__Phosphata"/>
    <property type="match status" value="1"/>
</dbReference>
<evidence type="ECO:0000313" key="3">
    <source>
        <dbReference type="Proteomes" id="UP000578686"/>
    </source>
</evidence>
<dbReference type="GO" id="GO:0008967">
    <property type="term" value="F:phosphoglycolate phosphatase activity"/>
    <property type="evidence" value="ECO:0007669"/>
    <property type="project" value="TreeGrafter"/>
</dbReference>
<dbReference type="Gene3D" id="3.40.50.1000">
    <property type="entry name" value="HAD superfamily/HAD-like"/>
    <property type="match status" value="1"/>
</dbReference>
<dbReference type="GO" id="GO:0005829">
    <property type="term" value="C:cytosol"/>
    <property type="evidence" value="ECO:0007669"/>
    <property type="project" value="TreeGrafter"/>
</dbReference>
<name>A0A7X6D4L8_9ACTN</name>
<dbReference type="PANTHER" id="PTHR43434">
    <property type="entry name" value="PHOSPHOGLYCOLATE PHOSPHATASE"/>
    <property type="match status" value="1"/>
</dbReference>
<dbReference type="Gene3D" id="1.10.150.240">
    <property type="entry name" value="Putative phosphatase, domain 2"/>
    <property type="match status" value="1"/>
</dbReference>
<organism evidence="2 3">
    <name type="scientific">Streptomyces lonarensis</name>
    <dbReference type="NCBI Taxonomy" id="700599"/>
    <lineage>
        <taxon>Bacteria</taxon>
        <taxon>Bacillati</taxon>
        <taxon>Actinomycetota</taxon>
        <taxon>Actinomycetes</taxon>
        <taxon>Kitasatosporales</taxon>
        <taxon>Streptomycetaceae</taxon>
        <taxon>Streptomyces</taxon>
    </lineage>
</organism>
<protein>
    <submittedName>
        <fullName evidence="2">HAD family hydrolase</fullName>
    </submittedName>
</protein>
<evidence type="ECO:0000313" key="2">
    <source>
        <dbReference type="EMBL" id="NJQ08107.1"/>
    </source>
</evidence>
<accession>A0A7X6D4L8</accession>
<dbReference type="Pfam" id="PF13242">
    <property type="entry name" value="Hydrolase_like"/>
    <property type="match status" value="1"/>
</dbReference>
<evidence type="ECO:0000256" key="1">
    <source>
        <dbReference type="SAM" id="MobiDB-lite"/>
    </source>
</evidence>
<sequence length="263" mass="27865">MDQQPSGTPSTVTPAAVPGPAEPPPPPVVAVAAAAERAAPAGDTWDGAHIVWDWNGTLLHDIDVVLEATNASFHEIGMPPITLEHYRELYCVPIPRFYQRLLGRVPSAAEWEVMDGAFHRHYFARCERAELAADCADLLAGWTAGGGTQSVCSLAPHDRLLPWVARLGIERHFVRIDGDLGTGTREGKAAAMARHVTELPGVSAERTVVIGDAADDARAARHAGAKAVLYSGGSHSRASLEKVGVPVVDTLTEAVAVARTLVV</sequence>
<dbReference type="EMBL" id="JAAVJD010000244">
    <property type="protein sequence ID" value="NJQ08107.1"/>
    <property type="molecule type" value="Genomic_DNA"/>
</dbReference>
<dbReference type="AlphaFoldDB" id="A0A7X6D4L8"/>
<dbReference type="InterPro" id="IPR050155">
    <property type="entry name" value="HAD-like_hydrolase_sf"/>
</dbReference>
<dbReference type="SUPFAM" id="SSF56784">
    <property type="entry name" value="HAD-like"/>
    <property type="match status" value="1"/>
</dbReference>
<feature type="compositionally biased region" description="Polar residues" evidence="1">
    <location>
        <begin position="1"/>
        <end position="13"/>
    </location>
</feature>
<feature type="region of interest" description="Disordered" evidence="1">
    <location>
        <begin position="1"/>
        <end position="26"/>
    </location>
</feature>
<keyword evidence="3" id="KW-1185">Reference proteome</keyword>
<dbReference type="InterPro" id="IPR036412">
    <property type="entry name" value="HAD-like_sf"/>
</dbReference>
<comment type="caution">
    <text evidence="2">The sequence shown here is derived from an EMBL/GenBank/DDBJ whole genome shotgun (WGS) entry which is preliminary data.</text>
</comment>
<dbReference type="SFLD" id="SFLDS00003">
    <property type="entry name" value="Haloacid_Dehalogenase"/>
    <property type="match status" value="1"/>
</dbReference>